<evidence type="ECO:0000313" key="1">
    <source>
        <dbReference type="EMBL" id="KAK0434713.1"/>
    </source>
</evidence>
<proteinExistence type="predicted"/>
<dbReference type="EMBL" id="JAUEPT010000069">
    <property type="protein sequence ID" value="KAK0434713.1"/>
    <property type="molecule type" value="Genomic_DNA"/>
</dbReference>
<dbReference type="Proteomes" id="UP001175226">
    <property type="component" value="Unassembled WGS sequence"/>
</dbReference>
<dbReference type="AlphaFoldDB" id="A0AA39J5J1"/>
<reference evidence="1" key="1">
    <citation type="submission" date="2023-06" db="EMBL/GenBank/DDBJ databases">
        <authorList>
            <consortium name="Lawrence Berkeley National Laboratory"/>
            <person name="Ahrendt S."/>
            <person name="Sahu N."/>
            <person name="Indic B."/>
            <person name="Wong-Bajracharya J."/>
            <person name="Merenyi Z."/>
            <person name="Ke H.-M."/>
            <person name="Monk M."/>
            <person name="Kocsube S."/>
            <person name="Drula E."/>
            <person name="Lipzen A."/>
            <person name="Balint B."/>
            <person name="Henrissat B."/>
            <person name="Andreopoulos B."/>
            <person name="Martin F.M."/>
            <person name="Harder C.B."/>
            <person name="Rigling D."/>
            <person name="Ford K.L."/>
            <person name="Foster G.D."/>
            <person name="Pangilinan J."/>
            <person name="Papanicolaou A."/>
            <person name="Barry K."/>
            <person name="LaButti K."/>
            <person name="Viragh M."/>
            <person name="Koriabine M."/>
            <person name="Yan M."/>
            <person name="Riley R."/>
            <person name="Champramary S."/>
            <person name="Plett K.L."/>
            <person name="Tsai I.J."/>
            <person name="Slot J."/>
            <person name="Sipos G."/>
            <person name="Plett J."/>
            <person name="Nagy L.G."/>
            <person name="Grigoriev I.V."/>
        </authorList>
    </citation>
    <scope>NUCLEOTIDE SEQUENCE</scope>
    <source>
        <strain evidence="1">FPL87.14</strain>
    </source>
</reference>
<protein>
    <submittedName>
        <fullName evidence="1">Uncharacterized protein</fullName>
    </submittedName>
</protein>
<organism evidence="1 2">
    <name type="scientific">Armillaria borealis</name>
    <dbReference type="NCBI Taxonomy" id="47425"/>
    <lineage>
        <taxon>Eukaryota</taxon>
        <taxon>Fungi</taxon>
        <taxon>Dikarya</taxon>
        <taxon>Basidiomycota</taxon>
        <taxon>Agaricomycotina</taxon>
        <taxon>Agaricomycetes</taxon>
        <taxon>Agaricomycetidae</taxon>
        <taxon>Agaricales</taxon>
        <taxon>Marasmiineae</taxon>
        <taxon>Physalacriaceae</taxon>
        <taxon>Armillaria</taxon>
    </lineage>
</organism>
<evidence type="ECO:0000313" key="2">
    <source>
        <dbReference type="Proteomes" id="UP001175226"/>
    </source>
</evidence>
<accession>A0AA39J5J1</accession>
<gene>
    <name evidence="1" type="ORF">EV421DRAFT_1717320</name>
</gene>
<name>A0AA39J5J1_9AGAR</name>
<sequence>METPPDGTLHIVVDNTVVVYRLAGIVYYGNCHFTARFVDFDGNVWFNDGMIHARSVNREGTVDTVDLMQDVTK</sequence>
<comment type="caution">
    <text evidence="1">The sequence shown here is derived from an EMBL/GenBank/DDBJ whole genome shotgun (WGS) entry which is preliminary data.</text>
</comment>
<keyword evidence="2" id="KW-1185">Reference proteome</keyword>